<dbReference type="InterPro" id="IPR032675">
    <property type="entry name" value="LRR_dom_sf"/>
</dbReference>
<organism evidence="2 3">
    <name type="scientific">Emiliania huxleyi (strain CCMP1516)</name>
    <dbReference type="NCBI Taxonomy" id="280463"/>
    <lineage>
        <taxon>Eukaryota</taxon>
        <taxon>Haptista</taxon>
        <taxon>Haptophyta</taxon>
        <taxon>Prymnesiophyceae</taxon>
        <taxon>Isochrysidales</taxon>
        <taxon>Noelaerhabdaceae</taxon>
        <taxon>Emiliania</taxon>
    </lineage>
</organism>
<reference evidence="2" key="2">
    <citation type="submission" date="2024-10" db="UniProtKB">
        <authorList>
            <consortium name="EnsemblProtists"/>
        </authorList>
    </citation>
    <scope>IDENTIFICATION</scope>
</reference>
<protein>
    <recommendedName>
        <fullName evidence="4">U2A'/phosphoprotein 32 family A C-terminal domain-containing protein</fullName>
    </recommendedName>
</protein>
<keyword evidence="3" id="KW-1185">Reference proteome</keyword>
<evidence type="ECO:0000256" key="1">
    <source>
        <dbReference type="SAM" id="MobiDB-lite"/>
    </source>
</evidence>
<feature type="compositionally biased region" description="Low complexity" evidence="1">
    <location>
        <begin position="137"/>
        <end position="148"/>
    </location>
</feature>
<dbReference type="KEGG" id="ehx:EMIHUDRAFT_445311"/>
<evidence type="ECO:0000313" key="3">
    <source>
        <dbReference type="Proteomes" id="UP000013827"/>
    </source>
</evidence>
<reference evidence="3" key="1">
    <citation type="journal article" date="2013" name="Nature">
        <title>Pan genome of the phytoplankton Emiliania underpins its global distribution.</title>
        <authorList>
            <person name="Read B.A."/>
            <person name="Kegel J."/>
            <person name="Klute M.J."/>
            <person name="Kuo A."/>
            <person name="Lefebvre S.C."/>
            <person name="Maumus F."/>
            <person name="Mayer C."/>
            <person name="Miller J."/>
            <person name="Monier A."/>
            <person name="Salamov A."/>
            <person name="Young J."/>
            <person name="Aguilar M."/>
            <person name="Claverie J.M."/>
            <person name="Frickenhaus S."/>
            <person name="Gonzalez K."/>
            <person name="Herman E.K."/>
            <person name="Lin Y.C."/>
            <person name="Napier J."/>
            <person name="Ogata H."/>
            <person name="Sarno A.F."/>
            <person name="Shmutz J."/>
            <person name="Schroeder D."/>
            <person name="de Vargas C."/>
            <person name="Verret F."/>
            <person name="von Dassow P."/>
            <person name="Valentin K."/>
            <person name="Van de Peer Y."/>
            <person name="Wheeler G."/>
            <person name="Dacks J.B."/>
            <person name="Delwiche C.F."/>
            <person name="Dyhrman S.T."/>
            <person name="Glockner G."/>
            <person name="John U."/>
            <person name="Richards T."/>
            <person name="Worden A.Z."/>
            <person name="Zhang X."/>
            <person name="Grigoriev I.V."/>
            <person name="Allen A.E."/>
            <person name="Bidle K."/>
            <person name="Borodovsky M."/>
            <person name="Bowler C."/>
            <person name="Brownlee C."/>
            <person name="Cock J.M."/>
            <person name="Elias M."/>
            <person name="Gladyshev V.N."/>
            <person name="Groth M."/>
            <person name="Guda C."/>
            <person name="Hadaegh A."/>
            <person name="Iglesias-Rodriguez M.D."/>
            <person name="Jenkins J."/>
            <person name="Jones B.M."/>
            <person name="Lawson T."/>
            <person name="Leese F."/>
            <person name="Lindquist E."/>
            <person name="Lobanov A."/>
            <person name="Lomsadze A."/>
            <person name="Malik S.B."/>
            <person name="Marsh M.E."/>
            <person name="Mackinder L."/>
            <person name="Mock T."/>
            <person name="Mueller-Roeber B."/>
            <person name="Pagarete A."/>
            <person name="Parker M."/>
            <person name="Probert I."/>
            <person name="Quesneville H."/>
            <person name="Raines C."/>
            <person name="Rensing S.A."/>
            <person name="Riano-Pachon D.M."/>
            <person name="Richier S."/>
            <person name="Rokitta S."/>
            <person name="Shiraiwa Y."/>
            <person name="Soanes D.M."/>
            <person name="van der Giezen M."/>
            <person name="Wahlund T.M."/>
            <person name="Williams B."/>
            <person name="Wilson W."/>
            <person name="Wolfe G."/>
            <person name="Wurch L.L."/>
        </authorList>
    </citation>
    <scope>NUCLEOTIDE SEQUENCE</scope>
</reference>
<dbReference type="SUPFAM" id="SSF52058">
    <property type="entry name" value="L domain-like"/>
    <property type="match status" value="1"/>
</dbReference>
<dbReference type="GeneID" id="17263146"/>
<dbReference type="Gene3D" id="3.80.10.10">
    <property type="entry name" value="Ribonuclease Inhibitor"/>
    <property type="match status" value="1"/>
</dbReference>
<sequence length="165" mass="16837">MEHLSTLAAPANRISRLPPGIGSLPMLAALDLSGNQVRQVPIELGSLSPKKLQTVRLAGNPLADPRIRRFVETDAPTLVKDLLNHVAKNGHKEEAAAAGGGKKGKKGKGKAAAPPPSDDDDDEPEGSVADLLAALNASSGSESEGEAPAPAPAPAPSGGKKKKKK</sequence>
<feature type="region of interest" description="Disordered" evidence="1">
    <location>
        <begin position="88"/>
        <end position="165"/>
    </location>
</feature>
<accession>A0A0D3J0F1</accession>
<evidence type="ECO:0000313" key="2">
    <source>
        <dbReference type="EnsemblProtists" id="EOD16986"/>
    </source>
</evidence>
<proteinExistence type="predicted"/>
<evidence type="ECO:0008006" key="4">
    <source>
        <dbReference type="Google" id="ProtNLM"/>
    </source>
</evidence>
<name>A0A0D3J0F1_EMIH1</name>
<dbReference type="RefSeq" id="XP_005769415.1">
    <property type="nucleotide sequence ID" value="XM_005769358.1"/>
</dbReference>
<dbReference type="HOGENOM" id="CLU_1613863_0_0_1"/>
<dbReference type="EnsemblProtists" id="EOD16986">
    <property type="protein sequence ID" value="EOD16986"/>
    <property type="gene ID" value="EMIHUDRAFT_445311"/>
</dbReference>
<dbReference type="Proteomes" id="UP000013827">
    <property type="component" value="Unassembled WGS sequence"/>
</dbReference>
<dbReference type="AlphaFoldDB" id="A0A0D3J0F1"/>